<dbReference type="PANTHER" id="PTHR45903:SF1">
    <property type="entry name" value="GLUTAMATE-RICH WD REPEAT-CONTAINING PROTEIN 1"/>
    <property type="match status" value="1"/>
</dbReference>
<evidence type="ECO:0000256" key="6">
    <source>
        <dbReference type="PROSITE-ProRule" id="PRU00221"/>
    </source>
</evidence>
<dbReference type="Pfam" id="PF00400">
    <property type="entry name" value="WD40"/>
    <property type="match status" value="3"/>
</dbReference>
<protein>
    <recommendedName>
        <fullName evidence="5">Glutamate-rich WD repeat-containing protein 1</fullName>
    </recommendedName>
</protein>
<dbReference type="EMBL" id="GEDC01026332">
    <property type="protein sequence ID" value="JAS10966.1"/>
    <property type="molecule type" value="Transcribed_RNA"/>
</dbReference>
<feature type="repeat" description="WD" evidence="6">
    <location>
        <begin position="346"/>
        <end position="388"/>
    </location>
</feature>
<sequence>MNVEEEINLPEDVDMEGNNENAIGVGVSEENKRKVYLPGQKLEEGEELIHDPSAYVMFHEASTGAPCLSFDIIWDSLGNNRSTFPLTAYVVAGTQSDRMNGNRVIVMKLSNMNKTQVEDSDVEDDSDDEEKDTSNPIMETIKLKHHGAVNRIRAAVCNNAMLTAVWSEVGKVSILDVKSHLQTLDDPIELTLRKKNNKVGENIKPVFVFNGHQSEGYAMDWCPTVPGMLATGDCRRNIHVWTPDDSSWKVDQRPLIGHTDSVEDLQWSPSERHVLASASIDKTIRIWDTREVPTKACKLFITAHESDVNVISWNRNDPLIVSGGDDGFLHVWDLRQFKTGNSIATLKHHMEPVTTVEWHPTESSVFASGGADNQIALWDLAVERDTEADSEEIGELPPQLLFIHQGQTDIKELHWHRQIPGLIISTANSGFNMFRTISV</sequence>
<dbReference type="Pfam" id="PF12265">
    <property type="entry name" value="CAF1C_H4-bd"/>
    <property type="match status" value="1"/>
</dbReference>
<feature type="region of interest" description="Disordered" evidence="7">
    <location>
        <begin position="115"/>
        <end position="136"/>
    </location>
</feature>
<dbReference type="AlphaFoldDB" id="A0A1B6BYR4"/>
<dbReference type="PROSITE" id="PS00678">
    <property type="entry name" value="WD_REPEATS_1"/>
    <property type="match status" value="2"/>
</dbReference>
<dbReference type="InterPro" id="IPR051972">
    <property type="entry name" value="Glutamate-rich_WD_repeat"/>
</dbReference>
<name>A0A1B6BYR4_9HEMI</name>
<dbReference type="InterPro" id="IPR022052">
    <property type="entry name" value="Histone-bd_RBBP4-like_N"/>
</dbReference>
<keyword evidence="2 6" id="KW-0853">WD repeat</keyword>
<evidence type="ECO:0000256" key="1">
    <source>
        <dbReference type="ARBA" id="ARBA00004123"/>
    </source>
</evidence>
<dbReference type="SMART" id="SM00320">
    <property type="entry name" value="WD40"/>
    <property type="match status" value="4"/>
</dbReference>
<dbReference type="PROSITE" id="PS50082">
    <property type="entry name" value="WD_REPEATS_2"/>
    <property type="match status" value="3"/>
</dbReference>
<keyword evidence="3" id="KW-0677">Repeat</keyword>
<reference evidence="9" key="1">
    <citation type="submission" date="2015-12" db="EMBL/GenBank/DDBJ databases">
        <title>De novo transcriptome assembly of four potential Pierce s Disease insect vectors from Arizona vineyards.</title>
        <authorList>
            <person name="Tassone E.E."/>
        </authorList>
    </citation>
    <scope>NUCLEOTIDE SEQUENCE</scope>
</reference>
<evidence type="ECO:0000256" key="7">
    <source>
        <dbReference type="SAM" id="MobiDB-lite"/>
    </source>
</evidence>
<dbReference type="GO" id="GO:0005730">
    <property type="term" value="C:nucleolus"/>
    <property type="evidence" value="ECO:0007669"/>
    <property type="project" value="TreeGrafter"/>
</dbReference>
<keyword evidence="4" id="KW-0539">Nucleus</keyword>
<dbReference type="EMBL" id="GEDC01007231">
    <property type="protein sequence ID" value="JAS30067.1"/>
    <property type="molecule type" value="Transcribed_RNA"/>
</dbReference>
<evidence type="ECO:0000313" key="11">
    <source>
        <dbReference type="EMBL" id="JAS30067.1"/>
    </source>
</evidence>
<dbReference type="PANTHER" id="PTHR45903">
    <property type="entry name" value="GLUTAMATE-RICH WD REPEAT-CONTAINING PROTEIN 1"/>
    <property type="match status" value="1"/>
</dbReference>
<feature type="repeat" description="WD" evidence="6">
    <location>
        <begin position="255"/>
        <end position="290"/>
    </location>
</feature>
<dbReference type="Gene3D" id="2.130.10.10">
    <property type="entry name" value="YVTN repeat-like/Quinoprotein amine dehydrogenase"/>
    <property type="match status" value="1"/>
</dbReference>
<evidence type="ECO:0000259" key="8">
    <source>
        <dbReference type="Pfam" id="PF12265"/>
    </source>
</evidence>
<organism evidence="9">
    <name type="scientific">Clastoptera arizonana</name>
    <name type="common">Arizona spittle bug</name>
    <dbReference type="NCBI Taxonomy" id="38151"/>
    <lineage>
        <taxon>Eukaryota</taxon>
        <taxon>Metazoa</taxon>
        <taxon>Ecdysozoa</taxon>
        <taxon>Arthropoda</taxon>
        <taxon>Hexapoda</taxon>
        <taxon>Insecta</taxon>
        <taxon>Pterygota</taxon>
        <taxon>Neoptera</taxon>
        <taxon>Paraneoptera</taxon>
        <taxon>Hemiptera</taxon>
        <taxon>Auchenorrhyncha</taxon>
        <taxon>Cercopoidea</taxon>
        <taxon>Clastopteridae</taxon>
        <taxon>Clastoptera</taxon>
    </lineage>
</organism>
<feature type="compositionally biased region" description="Acidic residues" evidence="7">
    <location>
        <begin position="118"/>
        <end position="131"/>
    </location>
</feature>
<evidence type="ECO:0000256" key="5">
    <source>
        <dbReference type="ARBA" id="ARBA00040876"/>
    </source>
</evidence>
<dbReference type="InterPro" id="IPR015943">
    <property type="entry name" value="WD40/YVTN_repeat-like_dom_sf"/>
</dbReference>
<proteinExistence type="predicted"/>
<feature type="domain" description="Histone-binding protein RBBP4-like N-terminal" evidence="8">
    <location>
        <begin position="46"/>
        <end position="113"/>
    </location>
</feature>
<dbReference type="PROSITE" id="PS50294">
    <property type="entry name" value="WD_REPEATS_REGION"/>
    <property type="match status" value="3"/>
</dbReference>
<dbReference type="InterPro" id="IPR036322">
    <property type="entry name" value="WD40_repeat_dom_sf"/>
</dbReference>
<evidence type="ECO:0000256" key="2">
    <source>
        <dbReference type="ARBA" id="ARBA00022574"/>
    </source>
</evidence>
<accession>A0A1B6BYR4</accession>
<evidence type="ECO:0000313" key="10">
    <source>
        <dbReference type="EMBL" id="JAS10966.1"/>
    </source>
</evidence>
<dbReference type="InterPro" id="IPR001680">
    <property type="entry name" value="WD40_rpt"/>
</dbReference>
<gene>
    <name evidence="11" type="ORF">g.33715</name>
    <name evidence="9" type="ORF">g.33719</name>
    <name evidence="10" type="ORF">g.33720</name>
</gene>
<dbReference type="InterPro" id="IPR020472">
    <property type="entry name" value="WD40_PAC1"/>
</dbReference>
<evidence type="ECO:0000313" key="9">
    <source>
        <dbReference type="EMBL" id="JAS06401.1"/>
    </source>
</evidence>
<feature type="repeat" description="WD" evidence="6">
    <location>
        <begin position="301"/>
        <end position="342"/>
    </location>
</feature>
<dbReference type="SUPFAM" id="SSF50978">
    <property type="entry name" value="WD40 repeat-like"/>
    <property type="match status" value="1"/>
</dbReference>
<evidence type="ECO:0000256" key="3">
    <source>
        <dbReference type="ARBA" id="ARBA00022737"/>
    </source>
</evidence>
<dbReference type="PRINTS" id="PR00320">
    <property type="entry name" value="GPROTEINBRPT"/>
</dbReference>
<dbReference type="InterPro" id="IPR019775">
    <property type="entry name" value="WD40_repeat_CS"/>
</dbReference>
<evidence type="ECO:0000256" key="4">
    <source>
        <dbReference type="ARBA" id="ARBA00023242"/>
    </source>
</evidence>
<comment type="subcellular location">
    <subcellularLocation>
        <location evidence="1">Nucleus</location>
    </subcellularLocation>
</comment>
<dbReference type="EMBL" id="GEDC01030897">
    <property type="protein sequence ID" value="JAS06401.1"/>
    <property type="molecule type" value="Transcribed_RNA"/>
</dbReference>
<dbReference type="GO" id="GO:0042254">
    <property type="term" value="P:ribosome biogenesis"/>
    <property type="evidence" value="ECO:0007669"/>
    <property type="project" value="TreeGrafter"/>
</dbReference>